<feature type="binding site" evidence="16">
    <location>
        <position position="222"/>
    </location>
    <ligand>
        <name>substrate</name>
    </ligand>
</feature>
<dbReference type="PANTHER" id="PTHR42979:SF1">
    <property type="entry name" value="3-ISOPROPYLMALATE DEHYDROGENASE"/>
    <property type="match status" value="1"/>
</dbReference>
<sequence>MNKRIAVLPGDGIGPEVMNGAVRVLQAISDCFDHEFSFEEGLIGGAAIDDCGQPLPESTLALCRESDAILLGAVGGPKWDSTSHAVRPEQGLLGLRKELGLFANLRPVTAYEPLIHASTLKKEVIENVDLLIVRELTGGLYFGKPSERRGENKELVVDTLVYNVYEIERVVEKAFQLAQKRRGILTSVDKANVLESSRMWREVVNRIAKKYPDVTVNHMLVDSASMQLIYRPEQFDVIVTENLFGDILSDEASMITGSLGMLPSASLRSDLVGLYEPVHGSAPDIAGENLANPLGMILSTALMLKFSFGLDKEAHIIEEAVMKVLNEGYHTGDLNLQHGKQVGTTEMVQKVIDAINENQAISGILTTYICG</sequence>
<feature type="site" description="Important for catalysis" evidence="16">
    <location>
        <position position="190"/>
    </location>
</feature>
<evidence type="ECO:0000313" key="20">
    <source>
        <dbReference type="Proteomes" id="UP000189761"/>
    </source>
</evidence>
<dbReference type="Proteomes" id="UP000189761">
    <property type="component" value="Unassembled WGS sequence"/>
</dbReference>
<evidence type="ECO:0000256" key="7">
    <source>
        <dbReference type="ARBA" id="ARBA00022430"/>
    </source>
</evidence>
<keyword evidence="8 16" id="KW-0963">Cytoplasm</keyword>
<dbReference type="GO" id="GO:0003862">
    <property type="term" value="F:3-isopropylmalate dehydrogenase activity"/>
    <property type="evidence" value="ECO:0007669"/>
    <property type="project" value="UniProtKB-UniRule"/>
</dbReference>
<feature type="binding site" evidence="16">
    <location>
        <position position="96"/>
    </location>
    <ligand>
        <name>substrate</name>
    </ligand>
</feature>
<dbReference type="RefSeq" id="WP_071977634.1">
    <property type="nucleotide sequence ID" value="NZ_CP065424.1"/>
</dbReference>
<comment type="function">
    <text evidence="15 16 17">Catalyzes the oxidation of 3-carboxy-2-hydroxy-4-methylpentanoate (3-isopropylmalate) to 3-carboxy-4-methyl-2-oxopentanoate. The product decarboxylates to 4-methyl-2 oxopentanoate.</text>
</comment>
<evidence type="ECO:0000256" key="6">
    <source>
        <dbReference type="ARBA" id="ARBA00011738"/>
    </source>
</evidence>
<keyword evidence="10 16" id="KW-0479">Metal-binding</keyword>
<dbReference type="PANTHER" id="PTHR42979">
    <property type="entry name" value="3-ISOPROPYLMALATE DEHYDROGENASE"/>
    <property type="match status" value="1"/>
</dbReference>
<feature type="binding site" evidence="16">
    <location>
        <position position="106"/>
    </location>
    <ligand>
        <name>substrate</name>
    </ligand>
</feature>
<evidence type="ECO:0000256" key="14">
    <source>
        <dbReference type="ARBA" id="ARBA00023304"/>
    </source>
</evidence>
<evidence type="ECO:0000256" key="11">
    <source>
        <dbReference type="ARBA" id="ARBA00022842"/>
    </source>
</evidence>
<evidence type="ECO:0000256" key="9">
    <source>
        <dbReference type="ARBA" id="ARBA00022605"/>
    </source>
</evidence>
<feature type="domain" description="Isopropylmalate dehydrogenase-like" evidence="18">
    <location>
        <begin position="4"/>
        <end position="351"/>
    </location>
</feature>
<comment type="subunit">
    <text evidence="6 16 17">Homodimer.</text>
</comment>
<comment type="cofactor">
    <cofactor evidence="16 17">
        <name>Mg(2+)</name>
        <dbReference type="ChEBI" id="CHEBI:18420"/>
    </cofactor>
    <cofactor evidence="16 17">
        <name>Mn(2+)</name>
        <dbReference type="ChEBI" id="CHEBI:29035"/>
    </cofactor>
    <text evidence="16 17">Binds 1 Mg(2+) or Mn(2+) ion per subunit.</text>
</comment>
<comment type="cofactor">
    <cofactor evidence="2">
        <name>Mn(2+)</name>
        <dbReference type="ChEBI" id="CHEBI:29035"/>
    </cofactor>
</comment>
<feature type="binding site" evidence="16">
    <location>
        <begin position="76"/>
        <end position="89"/>
    </location>
    <ligand>
        <name>NAD(+)</name>
        <dbReference type="ChEBI" id="CHEBI:57540"/>
    </ligand>
</feature>
<feature type="binding site" evidence="16">
    <location>
        <position position="250"/>
    </location>
    <ligand>
        <name>Mg(2+)</name>
        <dbReference type="ChEBI" id="CHEBI:18420"/>
    </ligand>
</feature>
<dbReference type="EC" id="1.1.1.85" evidence="16"/>
<keyword evidence="9 16" id="KW-0028">Amino-acid biosynthesis</keyword>
<evidence type="ECO:0000256" key="1">
    <source>
        <dbReference type="ARBA" id="ARBA00000624"/>
    </source>
</evidence>
<dbReference type="EMBL" id="MTLA01000081">
    <property type="protein sequence ID" value="OOP68794.1"/>
    <property type="molecule type" value="Genomic_DNA"/>
</dbReference>
<dbReference type="GO" id="GO:0051287">
    <property type="term" value="F:NAD binding"/>
    <property type="evidence" value="ECO:0007669"/>
    <property type="project" value="InterPro"/>
</dbReference>
<keyword evidence="13 16" id="KW-0520">NAD</keyword>
<evidence type="ECO:0000256" key="5">
    <source>
        <dbReference type="ARBA" id="ARBA00008319"/>
    </source>
</evidence>
<feature type="binding site" evidence="16">
    <location>
        <begin position="280"/>
        <end position="292"/>
    </location>
    <ligand>
        <name>NAD(+)</name>
        <dbReference type="ChEBI" id="CHEBI:57540"/>
    </ligand>
</feature>
<evidence type="ECO:0000256" key="8">
    <source>
        <dbReference type="ARBA" id="ARBA00022490"/>
    </source>
</evidence>
<evidence type="ECO:0000259" key="18">
    <source>
        <dbReference type="SMART" id="SM01329"/>
    </source>
</evidence>
<keyword evidence="16" id="KW-0464">Manganese</keyword>
<evidence type="ECO:0000313" key="19">
    <source>
        <dbReference type="EMBL" id="OOP68794.1"/>
    </source>
</evidence>
<evidence type="ECO:0000256" key="17">
    <source>
        <dbReference type="RuleBase" id="RU004445"/>
    </source>
</evidence>
<evidence type="ECO:0000256" key="10">
    <source>
        <dbReference type="ARBA" id="ARBA00022723"/>
    </source>
</evidence>
<evidence type="ECO:0000256" key="4">
    <source>
        <dbReference type="ARBA" id="ARBA00004762"/>
    </source>
</evidence>
<feature type="binding site" evidence="16">
    <location>
        <position position="134"/>
    </location>
    <ligand>
        <name>substrate</name>
    </ligand>
</feature>
<keyword evidence="11 16" id="KW-0460">Magnesium</keyword>
<evidence type="ECO:0000256" key="12">
    <source>
        <dbReference type="ARBA" id="ARBA00023002"/>
    </source>
</evidence>
<organism evidence="19 20">
    <name type="scientific">Heyndrickxia oleronia</name>
    <dbReference type="NCBI Taxonomy" id="38875"/>
    <lineage>
        <taxon>Bacteria</taxon>
        <taxon>Bacillati</taxon>
        <taxon>Bacillota</taxon>
        <taxon>Bacilli</taxon>
        <taxon>Bacillales</taxon>
        <taxon>Bacillaceae</taxon>
        <taxon>Heyndrickxia</taxon>
    </lineage>
</organism>
<dbReference type="GO" id="GO:0000287">
    <property type="term" value="F:magnesium ion binding"/>
    <property type="evidence" value="ECO:0007669"/>
    <property type="project" value="InterPro"/>
</dbReference>
<dbReference type="InterPro" id="IPR024084">
    <property type="entry name" value="IsoPropMal-DH-like_dom"/>
</dbReference>
<dbReference type="UniPathway" id="UPA00048">
    <property type="reaction ID" value="UER00072"/>
</dbReference>
<comment type="subcellular location">
    <subcellularLocation>
        <location evidence="3 16">Cytoplasm</location>
    </subcellularLocation>
</comment>
<name>A0A8E2LG45_9BACI</name>
<dbReference type="Gene3D" id="3.40.718.10">
    <property type="entry name" value="Isopropylmalate Dehydrogenase"/>
    <property type="match status" value="1"/>
</dbReference>
<comment type="catalytic activity">
    <reaction evidence="1 16 17">
        <text>(2R,3S)-3-isopropylmalate + NAD(+) = 4-methyl-2-oxopentanoate + CO2 + NADH</text>
        <dbReference type="Rhea" id="RHEA:32271"/>
        <dbReference type="ChEBI" id="CHEBI:16526"/>
        <dbReference type="ChEBI" id="CHEBI:17865"/>
        <dbReference type="ChEBI" id="CHEBI:35121"/>
        <dbReference type="ChEBI" id="CHEBI:57540"/>
        <dbReference type="ChEBI" id="CHEBI:57945"/>
        <dbReference type="EC" id="1.1.1.85"/>
    </reaction>
</comment>
<evidence type="ECO:0000256" key="3">
    <source>
        <dbReference type="ARBA" id="ARBA00004496"/>
    </source>
</evidence>
<dbReference type="Pfam" id="PF00180">
    <property type="entry name" value="Iso_dh"/>
    <property type="match status" value="1"/>
</dbReference>
<evidence type="ECO:0000256" key="2">
    <source>
        <dbReference type="ARBA" id="ARBA00001936"/>
    </source>
</evidence>
<feature type="binding site" evidence="16">
    <location>
        <position position="246"/>
    </location>
    <ligand>
        <name>Mg(2+)</name>
        <dbReference type="ChEBI" id="CHEBI:18420"/>
    </ligand>
</feature>
<evidence type="ECO:0000256" key="15">
    <source>
        <dbReference type="ARBA" id="ARBA00023577"/>
    </source>
</evidence>
<dbReference type="InterPro" id="IPR004429">
    <property type="entry name" value="Isopropylmalate_DH"/>
</dbReference>
<keyword evidence="20" id="KW-1185">Reference proteome</keyword>
<dbReference type="FunFam" id="3.40.718.10:FF:000028">
    <property type="entry name" value="3-isopropylmalate dehydrogenase"/>
    <property type="match status" value="1"/>
</dbReference>
<comment type="pathway">
    <text evidence="4 16 17">Amino-acid biosynthesis; L-leucine biosynthesis; L-leucine from 3-methyl-2-oxobutanoate: step 3/4.</text>
</comment>
<feature type="binding site" evidence="16">
    <location>
        <position position="222"/>
    </location>
    <ligand>
        <name>Mg(2+)</name>
        <dbReference type="ChEBI" id="CHEBI:18420"/>
    </ligand>
</feature>
<keyword evidence="14 16" id="KW-0100">Branched-chain amino acid biosynthesis</keyword>
<dbReference type="AlphaFoldDB" id="A0A8E2LG45"/>
<dbReference type="HAMAP" id="MF_01033">
    <property type="entry name" value="LeuB_type1"/>
    <property type="match status" value="1"/>
</dbReference>
<protein>
    <recommendedName>
        <fullName evidence="16">3-isopropylmalate dehydrogenase</fullName>
        <ecNumber evidence="16">1.1.1.85</ecNumber>
    </recommendedName>
    <alternativeName>
        <fullName evidence="16">3-IPM-DH</fullName>
    </alternativeName>
    <alternativeName>
        <fullName evidence="16">Beta-IPM dehydrogenase</fullName>
        <shortName evidence="16">IMDH</shortName>
    </alternativeName>
</protein>
<comment type="similarity">
    <text evidence="5 16">Belongs to the isocitrate and isopropylmalate dehydrogenases family. LeuB type 1 subfamily.</text>
</comment>
<dbReference type="SUPFAM" id="SSF53659">
    <property type="entry name" value="Isocitrate/Isopropylmalate dehydrogenase-like"/>
    <property type="match status" value="1"/>
</dbReference>
<dbReference type="GO" id="GO:0005829">
    <property type="term" value="C:cytosol"/>
    <property type="evidence" value="ECO:0007669"/>
    <property type="project" value="TreeGrafter"/>
</dbReference>
<evidence type="ECO:0000256" key="16">
    <source>
        <dbReference type="HAMAP-Rule" id="MF_01033"/>
    </source>
</evidence>
<gene>
    <name evidence="16" type="primary">leuB</name>
    <name evidence="19" type="ORF">BWZ43_08505</name>
</gene>
<reference evidence="19 20" key="1">
    <citation type="submission" date="2017-01" db="EMBL/GenBank/DDBJ databases">
        <title>Draft genome sequence of Bacillus oleronius.</title>
        <authorList>
            <person name="Allam M."/>
        </authorList>
    </citation>
    <scope>NUCLEOTIDE SEQUENCE [LARGE SCALE GENOMIC DNA]</scope>
    <source>
        <strain evidence="19 20">DSM 9356</strain>
    </source>
</reference>
<comment type="caution">
    <text evidence="19">The sequence shown here is derived from an EMBL/GenBank/DDBJ whole genome shotgun (WGS) entry which is preliminary data.</text>
</comment>
<dbReference type="NCBIfam" id="TIGR00169">
    <property type="entry name" value="leuB"/>
    <property type="match status" value="1"/>
</dbReference>
<dbReference type="InterPro" id="IPR019818">
    <property type="entry name" value="IsoCit/isopropylmalate_DH_CS"/>
</dbReference>
<feature type="site" description="Important for catalysis" evidence="16">
    <location>
        <position position="141"/>
    </location>
</feature>
<proteinExistence type="inferred from homology"/>
<dbReference type="GO" id="GO:0009098">
    <property type="term" value="P:L-leucine biosynthetic process"/>
    <property type="evidence" value="ECO:0007669"/>
    <property type="project" value="UniProtKB-UniRule"/>
</dbReference>
<dbReference type="PROSITE" id="PS00470">
    <property type="entry name" value="IDH_IMDH"/>
    <property type="match status" value="1"/>
</dbReference>
<keyword evidence="12 16" id="KW-0560">Oxidoreductase</keyword>
<keyword evidence="7 16" id="KW-0432">Leucine biosynthesis</keyword>
<accession>A0A8E2LG45</accession>
<dbReference type="SMART" id="SM01329">
    <property type="entry name" value="Iso_dh"/>
    <property type="match status" value="1"/>
</dbReference>
<evidence type="ECO:0000256" key="13">
    <source>
        <dbReference type="ARBA" id="ARBA00023027"/>
    </source>
</evidence>